<organism evidence="2 3">
    <name type="scientific">Linum trigynum</name>
    <dbReference type="NCBI Taxonomy" id="586398"/>
    <lineage>
        <taxon>Eukaryota</taxon>
        <taxon>Viridiplantae</taxon>
        <taxon>Streptophyta</taxon>
        <taxon>Embryophyta</taxon>
        <taxon>Tracheophyta</taxon>
        <taxon>Spermatophyta</taxon>
        <taxon>Magnoliopsida</taxon>
        <taxon>eudicotyledons</taxon>
        <taxon>Gunneridae</taxon>
        <taxon>Pentapetalae</taxon>
        <taxon>rosids</taxon>
        <taxon>fabids</taxon>
        <taxon>Malpighiales</taxon>
        <taxon>Linaceae</taxon>
        <taxon>Linum</taxon>
    </lineage>
</organism>
<accession>A0AAV2CQQ9</accession>
<evidence type="ECO:0000256" key="1">
    <source>
        <dbReference type="SAM" id="Coils"/>
    </source>
</evidence>
<sequence length="115" mass="13558">MKKNEEGEMIWCDEASKAIYERIKEIVNQGTSLSNKEIILKAKGKPSSRRVRREKIVVVGEEVRAGIRNEIYSELNQQFEARLAEQNQKWEQRFADLQKQHDEDMMQLLRPRKVG</sequence>
<keyword evidence="3" id="KW-1185">Reference proteome</keyword>
<evidence type="ECO:0000313" key="3">
    <source>
        <dbReference type="Proteomes" id="UP001497516"/>
    </source>
</evidence>
<proteinExistence type="predicted"/>
<dbReference type="EMBL" id="OZ034813">
    <property type="protein sequence ID" value="CAL1358148.1"/>
    <property type="molecule type" value="Genomic_DNA"/>
</dbReference>
<name>A0AAV2CQQ9_9ROSI</name>
<gene>
    <name evidence="2" type="ORF">LTRI10_LOCUS5729</name>
</gene>
<feature type="coiled-coil region" evidence="1">
    <location>
        <begin position="69"/>
        <end position="100"/>
    </location>
</feature>
<dbReference type="Proteomes" id="UP001497516">
    <property type="component" value="Chromosome 1"/>
</dbReference>
<evidence type="ECO:0000313" key="2">
    <source>
        <dbReference type="EMBL" id="CAL1358148.1"/>
    </source>
</evidence>
<protein>
    <submittedName>
        <fullName evidence="2">Uncharacterized protein</fullName>
    </submittedName>
</protein>
<reference evidence="2 3" key="1">
    <citation type="submission" date="2024-04" db="EMBL/GenBank/DDBJ databases">
        <authorList>
            <person name="Fracassetti M."/>
        </authorList>
    </citation>
    <scope>NUCLEOTIDE SEQUENCE [LARGE SCALE GENOMIC DNA]</scope>
</reference>
<keyword evidence="1" id="KW-0175">Coiled coil</keyword>
<dbReference type="AlphaFoldDB" id="A0AAV2CQQ9"/>